<evidence type="ECO:0000313" key="2">
    <source>
        <dbReference type="Proteomes" id="UP001054945"/>
    </source>
</evidence>
<gene>
    <name evidence="1" type="ORF">CEXT_503871</name>
</gene>
<dbReference type="EMBL" id="BPLR01015206">
    <property type="protein sequence ID" value="GIY74363.1"/>
    <property type="molecule type" value="Genomic_DNA"/>
</dbReference>
<dbReference type="AlphaFoldDB" id="A0AAV4VW62"/>
<keyword evidence="2" id="KW-1185">Reference proteome</keyword>
<organism evidence="1 2">
    <name type="scientific">Caerostris extrusa</name>
    <name type="common">Bark spider</name>
    <name type="synonym">Caerostris bankana</name>
    <dbReference type="NCBI Taxonomy" id="172846"/>
    <lineage>
        <taxon>Eukaryota</taxon>
        <taxon>Metazoa</taxon>
        <taxon>Ecdysozoa</taxon>
        <taxon>Arthropoda</taxon>
        <taxon>Chelicerata</taxon>
        <taxon>Arachnida</taxon>
        <taxon>Araneae</taxon>
        <taxon>Araneomorphae</taxon>
        <taxon>Entelegynae</taxon>
        <taxon>Araneoidea</taxon>
        <taxon>Araneidae</taxon>
        <taxon>Caerostris</taxon>
    </lineage>
</organism>
<accession>A0AAV4VW62</accession>
<name>A0AAV4VW62_CAEEX</name>
<reference evidence="1 2" key="1">
    <citation type="submission" date="2021-06" db="EMBL/GenBank/DDBJ databases">
        <title>Caerostris extrusa draft genome.</title>
        <authorList>
            <person name="Kono N."/>
            <person name="Arakawa K."/>
        </authorList>
    </citation>
    <scope>NUCLEOTIDE SEQUENCE [LARGE SCALE GENOMIC DNA]</scope>
</reference>
<proteinExistence type="predicted"/>
<dbReference type="Proteomes" id="UP001054945">
    <property type="component" value="Unassembled WGS sequence"/>
</dbReference>
<sequence>MRLLNDRDFKLTENLIGTETLNGQPSNQPLTVLASFLCLNVSKSPAFQVPLWASEVGKSRLLSAVVDELPQTDSYRRDFVEDGKVGEEKVFRSEVAL</sequence>
<comment type="caution">
    <text evidence="1">The sequence shown here is derived from an EMBL/GenBank/DDBJ whole genome shotgun (WGS) entry which is preliminary data.</text>
</comment>
<protein>
    <submittedName>
        <fullName evidence="1">Uncharacterized protein</fullName>
    </submittedName>
</protein>
<evidence type="ECO:0000313" key="1">
    <source>
        <dbReference type="EMBL" id="GIY74363.1"/>
    </source>
</evidence>